<accession>A0A7W7RIB4</accession>
<evidence type="ECO:0000256" key="1">
    <source>
        <dbReference type="ARBA" id="ARBA00001974"/>
    </source>
</evidence>
<dbReference type="Pfam" id="PF21274">
    <property type="entry name" value="Rng_hyd_C"/>
    <property type="match status" value="1"/>
</dbReference>
<evidence type="ECO:0000313" key="5">
    <source>
        <dbReference type="EMBL" id="MBB4932514.1"/>
    </source>
</evidence>
<protein>
    <submittedName>
        <fullName evidence="5">2-polyprenyl-6-methoxyphenol hydroxylase-like FAD-dependent oxidoreductase</fullName>
    </submittedName>
</protein>
<feature type="domain" description="FAD-binding" evidence="4">
    <location>
        <begin position="2"/>
        <end position="355"/>
    </location>
</feature>
<dbReference type="Pfam" id="PF01494">
    <property type="entry name" value="FAD_binding_3"/>
    <property type="match status" value="1"/>
</dbReference>
<dbReference type="EMBL" id="JACHJT010000001">
    <property type="protein sequence ID" value="MBB4932514.1"/>
    <property type="molecule type" value="Genomic_DNA"/>
</dbReference>
<dbReference type="Gene3D" id="3.30.70.2450">
    <property type="match status" value="1"/>
</dbReference>
<evidence type="ECO:0000259" key="4">
    <source>
        <dbReference type="Pfam" id="PF01494"/>
    </source>
</evidence>
<reference evidence="5 6" key="1">
    <citation type="submission" date="2020-08" db="EMBL/GenBank/DDBJ databases">
        <title>Sequencing the genomes of 1000 actinobacteria strains.</title>
        <authorList>
            <person name="Klenk H.-P."/>
        </authorList>
    </citation>
    <scope>NUCLEOTIDE SEQUENCE [LARGE SCALE GENOMIC DNA]</scope>
    <source>
        <strain evidence="5 6">DSM 102030</strain>
    </source>
</reference>
<dbReference type="InterPro" id="IPR036188">
    <property type="entry name" value="FAD/NAD-bd_sf"/>
</dbReference>
<evidence type="ECO:0000313" key="6">
    <source>
        <dbReference type="Proteomes" id="UP000523007"/>
    </source>
</evidence>
<proteinExistence type="predicted"/>
<name>A0A7W7RIB4_9ACTN</name>
<dbReference type="SUPFAM" id="SSF51905">
    <property type="entry name" value="FAD/NAD(P)-binding domain"/>
    <property type="match status" value="1"/>
</dbReference>
<dbReference type="InterPro" id="IPR002938">
    <property type="entry name" value="FAD-bd"/>
</dbReference>
<sequence>METDVLIVGAGPNGLMLACELGLAGIRPVVLDTLPAPSNEPKANGLLGQVVTMVDRRGLYERISGGQQQPEPAPYFMFAGMGLDLSQLDENPVSVLPVPQPRLVGILADRAAELGADLRWGHEMLALEQDGDTATAEVAGPTGTYRISARYLVGADGGHSVTRKRAGIGFPGISYDRSTTRIAQVTVPDTLVDPTAGGLTVPGYGAVPPFLGQRTERGGFTYAPLPGQPPIITTVEWDQPAPEAPMSLTELRESVHRVLGVDVDLGPPPGEGPHALRRLVGGNNRRAERFRDGRVFLLGDAAHVDSAGGQGLNLGMQDAINLGWKLAAGIRGDAPAGLLDTYDAERQPAAERVTMYAQALAALLAPGSDVTALRELFSELLADRSCVQRIADLTAGTDLRYDMGLADPHPLVGHCAPDMDLYTPTGPVRLAELTSTARPLLLDLTGSGAVAEALADQSERVDVHPALPASAAPAATVLLLRPDTYVAWASSSPHPSPEELADLRAAAQRWFGAPERVGA</sequence>
<keyword evidence="3" id="KW-0274">FAD</keyword>
<evidence type="ECO:0000256" key="3">
    <source>
        <dbReference type="ARBA" id="ARBA00022827"/>
    </source>
</evidence>
<dbReference type="Proteomes" id="UP000523007">
    <property type="component" value="Unassembled WGS sequence"/>
</dbReference>
<keyword evidence="6" id="KW-1185">Reference proteome</keyword>
<dbReference type="PANTHER" id="PTHR43004">
    <property type="entry name" value="TRK SYSTEM POTASSIUM UPTAKE PROTEIN"/>
    <property type="match status" value="1"/>
</dbReference>
<dbReference type="GO" id="GO:0016709">
    <property type="term" value="F:oxidoreductase activity, acting on paired donors, with incorporation or reduction of molecular oxygen, NAD(P)H as one donor, and incorporation of one atom of oxygen"/>
    <property type="evidence" value="ECO:0007669"/>
    <property type="project" value="UniProtKB-ARBA"/>
</dbReference>
<dbReference type="AlphaFoldDB" id="A0A7W7RIB4"/>
<dbReference type="PRINTS" id="PR00420">
    <property type="entry name" value="RNGMNOXGNASE"/>
</dbReference>
<dbReference type="Gene3D" id="3.50.50.60">
    <property type="entry name" value="FAD/NAD(P)-binding domain"/>
    <property type="match status" value="1"/>
</dbReference>
<dbReference type="PANTHER" id="PTHR43004:SF19">
    <property type="entry name" value="BINDING MONOOXYGENASE, PUTATIVE (JCVI)-RELATED"/>
    <property type="match status" value="1"/>
</dbReference>
<dbReference type="InterPro" id="IPR050641">
    <property type="entry name" value="RIFMO-like"/>
</dbReference>
<keyword evidence="2" id="KW-0285">Flavoprotein</keyword>
<gene>
    <name evidence="5" type="ORF">F4561_003334</name>
</gene>
<dbReference type="RefSeq" id="WP_184579999.1">
    <property type="nucleotide sequence ID" value="NZ_JACHJT010000001.1"/>
</dbReference>
<comment type="cofactor">
    <cofactor evidence="1">
        <name>FAD</name>
        <dbReference type="ChEBI" id="CHEBI:57692"/>
    </cofactor>
</comment>
<dbReference type="Gene3D" id="3.40.30.120">
    <property type="match status" value="1"/>
</dbReference>
<dbReference type="GO" id="GO:0071949">
    <property type="term" value="F:FAD binding"/>
    <property type="evidence" value="ECO:0007669"/>
    <property type="project" value="InterPro"/>
</dbReference>
<comment type="caution">
    <text evidence="5">The sequence shown here is derived from an EMBL/GenBank/DDBJ whole genome shotgun (WGS) entry which is preliminary data.</text>
</comment>
<evidence type="ECO:0000256" key="2">
    <source>
        <dbReference type="ARBA" id="ARBA00022630"/>
    </source>
</evidence>
<organism evidence="5 6">
    <name type="scientific">Lipingzhangella halophila</name>
    <dbReference type="NCBI Taxonomy" id="1783352"/>
    <lineage>
        <taxon>Bacteria</taxon>
        <taxon>Bacillati</taxon>
        <taxon>Actinomycetota</taxon>
        <taxon>Actinomycetes</taxon>
        <taxon>Streptosporangiales</taxon>
        <taxon>Nocardiopsidaceae</taxon>
        <taxon>Lipingzhangella</taxon>
    </lineage>
</organism>